<dbReference type="Pfam" id="PF00534">
    <property type="entry name" value="Glycos_transf_1"/>
    <property type="match status" value="1"/>
</dbReference>
<organism evidence="2 3">
    <name type="scientific">Winogradskyella vincentii</name>
    <dbReference type="NCBI Taxonomy" id="2877122"/>
    <lineage>
        <taxon>Bacteria</taxon>
        <taxon>Pseudomonadati</taxon>
        <taxon>Bacteroidota</taxon>
        <taxon>Flavobacteriia</taxon>
        <taxon>Flavobacteriales</taxon>
        <taxon>Flavobacteriaceae</taxon>
        <taxon>Winogradskyella</taxon>
    </lineage>
</organism>
<dbReference type="InterPro" id="IPR001296">
    <property type="entry name" value="Glyco_trans_1"/>
</dbReference>
<dbReference type="SUPFAM" id="SSF53756">
    <property type="entry name" value="UDP-Glycosyltransferase/glycogen phosphorylase"/>
    <property type="match status" value="1"/>
</dbReference>
<dbReference type="EMBL" id="JAIUJS010000001">
    <property type="protein sequence ID" value="MCA0151871.1"/>
    <property type="molecule type" value="Genomic_DNA"/>
</dbReference>
<sequence length="347" mass="39451">MRILINIPSLKLLGGVANHYKGLESLWEEQVKYNTVGRRKNIPGVIMLIYDYIKFCLICFLGKYDLVLLNPSLGKTSLIRDALFLRISKFFNIRTIVFFHGWNKMIEEKINKDPKAFKNNFNKADCFLVLAESFKHQLINWGINKPVFLTTTKVDDVLLKGFFIDSKSFDPNILFLARIEENKGVLIVLEAFRNVLDNFPNATLKIAGDGPALLKAKDRAKELMLEDIEFLGNINGELLVDTFISSSIYVLPTTHGEGMPTSVLEAMAFGLAVISRPVGGLVDFFENRKMGYLIDSLESNIYADTILELLNNHEKLKAMGKLNHEYAKQYFLASKVTKQLERILTKD</sequence>
<dbReference type="InterPro" id="IPR050194">
    <property type="entry name" value="Glycosyltransferase_grp1"/>
</dbReference>
<dbReference type="CDD" id="cd03801">
    <property type="entry name" value="GT4_PimA-like"/>
    <property type="match status" value="1"/>
</dbReference>
<dbReference type="Gene3D" id="3.40.50.2000">
    <property type="entry name" value="Glycogen Phosphorylase B"/>
    <property type="match status" value="2"/>
</dbReference>
<comment type="caution">
    <text evidence="2">The sequence shown here is derived from an EMBL/GenBank/DDBJ whole genome shotgun (WGS) entry which is preliminary data.</text>
</comment>
<dbReference type="PANTHER" id="PTHR45947:SF3">
    <property type="entry name" value="SULFOQUINOVOSYL TRANSFERASE SQD2"/>
    <property type="match status" value="1"/>
</dbReference>
<keyword evidence="3" id="KW-1185">Reference proteome</keyword>
<feature type="domain" description="Glycosyl transferase family 1" evidence="1">
    <location>
        <begin position="170"/>
        <end position="321"/>
    </location>
</feature>
<reference evidence="3" key="1">
    <citation type="submission" date="2023-07" db="EMBL/GenBank/DDBJ databases">
        <authorList>
            <person name="Yue Y."/>
        </authorList>
    </citation>
    <scope>NUCLEOTIDE SEQUENCE [LARGE SCALE GENOMIC DNA]</scope>
    <source>
        <strain evidence="3">2Y89</strain>
    </source>
</reference>
<gene>
    <name evidence="2" type="ORF">LBV24_01495</name>
</gene>
<protein>
    <submittedName>
        <fullName evidence="2">Glycosyltransferase family 4 protein</fullName>
    </submittedName>
</protein>
<proteinExistence type="predicted"/>
<accession>A0ABS7XW42</accession>
<evidence type="ECO:0000313" key="2">
    <source>
        <dbReference type="EMBL" id="MCA0151871.1"/>
    </source>
</evidence>
<dbReference type="RefSeq" id="WP_224476838.1">
    <property type="nucleotide sequence ID" value="NZ_JAIUJS010000001.1"/>
</dbReference>
<evidence type="ECO:0000313" key="3">
    <source>
        <dbReference type="Proteomes" id="UP001198402"/>
    </source>
</evidence>
<name>A0ABS7XW42_9FLAO</name>
<dbReference type="PANTHER" id="PTHR45947">
    <property type="entry name" value="SULFOQUINOVOSYL TRANSFERASE SQD2"/>
    <property type="match status" value="1"/>
</dbReference>
<dbReference type="Proteomes" id="UP001198402">
    <property type="component" value="Unassembled WGS sequence"/>
</dbReference>
<evidence type="ECO:0000259" key="1">
    <source>
        <dbReference type="Pfam" id="PF00534"/>
    </source>
</evidence>